<evidence type="ECO:0000256" key="1">
    <source>
        <dbReference type="SAM" id="Phobius"/>
    </source>
</evidence>
<sequence>MMQFVATFRHIDKDFGFEDLEHGSWSADFEDEESFILALNRLAIASSQHSLVDFPEVEVLAKHGRVTVRAINGQLFYTDSHSQNRKDLKVLPAEVVGLLRGQSMEEVFQTAPADEEGYVRPQTKQYRSGRHQYTSSIALILMCIVLAVCFKLIWRDISHQPRLRSAPDFVPSLSTETGVLRKYADVYVSEYREGSMLFELSREGEFTRYEMWHSEEQGGFVLVNLDSWPVQVGQHEGQTAMLAKEVYLLQPKGDEIITLHGIDYKRHHGSLSSIGEVLEKKP</sequence>
<keyword evidence="1" id="KW-0812">Transmembrane</keyword>
<name>A0ABZ0RIC1_9BACT</name>
<proteinExistence type="predicted"/>
<keyword evidence="1" id="KW-1133">Transmembrane helix</keyword>
<dbReference type="EMBL" id="CP138858">
    <property type="protein sequence ID" value="WPJ95262.1"/>
    <property type="molecule type" value="Genomic_DNA"/>
</dbReference>
<evidence type="ECO:0008006" key="4">
    <source>
        <dbReference type="Google" id="ProtNLM"/>
    </source>
</evidence>
<dbReference type="Proteomes" id="UP001324993">
    <property type="component" value="Chromosome"/>
</dbReference>
<organism evidence="2 3">
    <name type="scientific">Coraliomargarita algicola</name>
    <dbReference type="NCBI Taxonomy" id="3092156"/>
    <lineage>
        <taxon>Bacteria</taxon>
        <taxon>Pseudomonadati</taxon>
        <taxon>Verrucomicrobiota</taxon>
        <taxon>Opitutia</taxon>
        <taxon>Puniceicoccales</taxon>
        <taxon>Coraliomargaritaceae</taxon>
        <taxon>Coraliomargarita</taxon>
    </lineage>
</organism>
<evidence type="ECO:0000313" key="2">
    <source>
        <dbReference type="EMBL" id="WPJ95262.1"/>
    </source>
</evidence>
<keyword evidence="1" id="KW-0472">Membrane</keyword>
<accession>A0ABZ0RIC1</accession>
<keyword evidence="3" id="KW-1185">Reference proteome</keyword>
<reference evidence="2 3" key="1">
    <citation type="submission" date="2023-11" db="EMBL/GenBank/DDBJ databases">
        <title>Coraliomargarita sp. nov., isolated from marine algae.</title>
        <authorList>
            <person name="Lee J.K."/>
            <person name="Baek J.H."/>
            <person name="Kim J.M."/>
            <person name="Choi D.G."/>
            <person name="Jeon C.O."/>
        </authorList>
    </citation>
    <scope>NUCLEOTIDE SEQUENCE [LARGE SCALE GENOMIC DNA]</scope>
    <source>
        <strain evidence="2 3">J2-16</strain>
    </source>
</reference>
<gene>
    <name evidence="2" type="ORF">SH580_17715</name>
</gene>
<dbReference type="RefSeq" id="WP_319832155.1">
    <property type="nucleotide sequence ID" value="NZ_CP138858.1"/>
</dbReference>
<evidence type="ECO:0000313" key="3">
    <source>
        <dbReference type="Proteomes" id="UP001324993"/>
    </source>
</evidence>
<protein>
    <recommendedName>
        <fullName evidence="4">DUF4178 domain-containing protein</fullName>
    </recommendedName>
</protein>
<feature type="transmembrane region" description="Helical" evidence="1">
    <location>
        <begin position="133"/>
        <end position="154"/>
    </location>
</feature>